<keyword evidence="3" id="KW-1185">Reference proteome</keyword>
<dbReference type="CDD" id="cd01948">
    <property type="entry name" value="EAL"/>
    <property type="match status" value="1"/>
</dbReference>
<gene>
    <name evidence="2" type="ORF">GCM10010909_12980</name>
</gene>
<feature type="domain" description="EAL" evidence="1">
    <location>
        <begin position="193"/>
        <end position="447"/>
    </location>
</feature>
<dbReference type="InterPro" id="IPR050706">
    <property type="entry name" value="Cyclic-di-GMP_PDE-like"/>
</dbReference>
<dbReference type="PROSITE" id="PS50883">
    <property type="entry name" value="EAL"/>
    <property type="match status" value="1"/>
</dbReference>
<evidence type="ECO:0000259" key="1">
    <source>
        <dbReference type="PROSITE" id="PS50883"/>
    </source>
</evidence>
<dbReference type="PANTHER" id="PTHR33121:SF19">
    <property type="entry name" value="CYCLIC DI-GMP PHOSPHODIESTERASE PA2567"/>
    <property type="match status" value="1"/>
</dbReference>
<dbReference type="SUPFAM" id="SSF141868">
    <property type="entry name" value="EAL domain-like"/>
    <property type="match status" value="1"/>
</dbReference>
<evidence type="ECO:0000313" key="2">
    <source>
        <dbReference type="EMBL" id="GLR66618.1"/>
    </source>
</evidence>
<dbReference type="EMBL" id="BSOS01000027">
    <property type="protein sequence ID" value="GLR66618.1"/>
    <property type="molecule type" value="Genomic_DNA"/>
</dbReference>
<dbReference type="Proteomes" id="UP001156641">
    <property type="component" value="Unassembled WGS sequence"/>
</dbReference>
<evidence type="ECO:0000313" key="3">
    <source>
        <dbReference type="Proteomes" id="UP001156641"/>
    </source>
</evidence>
<reference evidence="3" key="1">
    <citation type="journal article" date="2019" name="Int. J. Syst. Evol. Microbiol.">
        <title>The Global Catalogue of Microorganisms (GCM) 10K type strain sequencing project: providing services to taxonomists for standard genome sequencing and annotation.</title>
        <authorList>
            <consortium name="The Broad Institute Genomics Platform"/>
            <consortium name="The Broad Institute Genome Sequencing Center for Infectious Disease"/>
            <person name="Wu L."/>
            <person name="Ma J."/>
        </authorList>
    </citation>
    <scope>NUCLEOTIDE SEQUENCE [LARGE SCALE GENOMIC DNA]</scope>
    <source>
        <strain evidence="3">NBRC 112502</strain>
    </source>
</reference>
<dbReference type="Pfam" id="PF00563">
    <property type="entry name" value="EAL"/>
    <property type="match status" value="1"/>
</dbReference>
<proteinExistence type="predicted"/>
<protein>
    <recommendedName>
        <fullName evidence="1">EAL domain-containing protein</fullName>
    </recommendedName>
</protein>
<accession>A0ABQ6A8S3</accession>
<comment type="caution">
    <text evidence="2">The sequence shown here is derived from an EMBL/GenBank/DDBJ whole genome shotgun (WGS) entry which is preliminary data.</text>
</comment>
<dbReference type="InterPro" id="IPR001633">
    <property type="entry name" value="EAL_dom"/>
</dbReference>
<dbReference type="PANTHER" id="PTHR33121">
    <property type="entry name" value="CYCLIC DI-GMP PHOSPHODIESTERASE PDEF"/>
    <property type="match status" value="1"/>
</dbReference>
<sequence length="450" mass="50881">MSKSIQSNRQGSAIRGENLAFTDLDDPVALLERTLLVKEIVSVKLEKLQEGHIFLIVINIADTNHYDDIIGVFGYKFADDLLNIRLADLQFISKIQSFFRVGFWSIGFIYRSKTVDEMKSIRTLLNDVLAKPLICRGIPIAIKAGIGVCDLMKSPIAAEDLLQATYLAGQAGAASPTGWAECNYDHANDHRRAFTLISDISNAMNTPGQFKLAYQARVTLRTGKADAVEALLRWHHPVLGRITPDEFIPLVEATGLIRDLTFWVLSYAISQAAKWHADNQKVKICVKISTKNLEEDDFVGRITALLELHKFSPKFLELEFSERRSFENPSIARSRFLELRAMGVNISIDDFATGKDSFRTLANIPANFLKIDRRVIKFLPDNLRYQALVRSMIHMAHEMDMQVVAEGVETSAVQEMLRAWNCDFAEGYLINWPMPADAFISWFTETFPRE</sequence>
<name>A0ABQ6A8S3_9PROT</name>
<dbReference type="RefSeq" id="WP_284257320.1">
    <property type="nucleotide sequence ID" value="NZ_BSOS01000027.1"/>
</dbReference>
<dbReference type="SMART" id="SM00052">
    <property type="entry name" value="EAL"/>
    <property type="match status" value="1"/>
</dbReference>
<dbReference type="Gene3D" id="3.20.20.450">
    <property type="entry name" value="EAL domain"/>
    <property type="match status" value="1"/>
</dbReference>
<organism evidence="2 3">
    <name type="scientific">Acidocella aquatica</name>
    <dbReference type="NCBI Taxonomy" id="1922313"/>
    <lineage>
        <taxon>Bacteria</taxon>
        <taxon>Pseudomonadati</taxon>
        <taxon>Pseudomonadota</taxon>
        <taxon>Alphaproteobacteria</taxon>
        <taxon>Acetobacterales</taxon>
        <taxon>Acidocellaceae</taxon>
        <taxon>Acidocella</taxon>
    </lineage>
</organism>
<dbReference type="InterPro" id="IPR035919">
    <property type="entry name" value="EAL_sf"/>
</dbReference>